<keyword evidence="1" id="KW-1133">Transmembrane helix</keyword>
<organism evidence="2 3">
    <name type="scientific">Paenibacillus arenilitoris</name>
    <dbReference type="NCBI Taxonomy" id="2772299"/>
    <lineage>
        <taxon>Bacteria</taxon>
        <taxon>Bacillati</taxon>
        <taxon>Bacillota</taxon>
        <taxon>Bacilli</taxon>
        <taxon>Bacillales</taxon>
        <taxon>Paenibacillaceae</taxon>
        <taxon>Paenibacillus</taxon>
    </lineage>
</organism>
<name>A0A927CKW4_9BACL</name>
<keyword evidence="1" id="KW-0472">Membrane</keyword>
<dbReference type="AlphaFoldDB" id="A0A927CKW4"/>
<evidence type="ECO:0008006" key="4">
    <source>
        <dbReference type="Google" id="ProtNLM"/>
    </source>
</evidence>
<keyword evidence="1" id="KW-0812">Transmembrane</keyword>
<gene>
    <name evidence="2" type="ORF">IDH41_15140</name>
</gene>
<dbReference type="Proteomes" id="UP000632125">
    <property type="component" value="Unassembled WGS sequence"/>
</dbReference>
<evidence type="ECO:0000313" key="3">
    <source>
        <dbReference type="Proteomes" id="UP000632125"/>
    </source>
</evidence>
<reference evidence="2" key="1">
    <citation type="submission" date="2020-09" db="EMBL/GenBank/DDBJ databases">
        <title>A novel bacterium of genus Paenibacillus, isolated from South China Sea.</title>
        <authorList>
            <person name="Huang H."/>
            <person name="Mo K."/>
            <person name="Hu Y."/>
        </authorList>
    </citation>
    <scope>NUCLEOTIDE SEQUENCE</scope>
    <source>
        <strain evidence="2">IB182493</strain>
    </source>
</reference>
<feature type="transmembrane region" description="Helical" evidence="1">
    <location>
        <begin position="48"/>
        <end position="69"/>
    </location>
</feature>
<sequence length="322" mass="36557">MSIERELGEAYRRSASKLKRPHYLDQKIERQYREGVYLNRKLAGKARWPLRIALVSVFLLIMGFSLPYADPIKDAIVHFMHHNARGSTYDVKTAQTTRESLARIKSQLNTGERALYYSSELERLLPKTTFIPFVIVSNPQVWKEKADWDKQLRCAGIRRELPLTIGGAFAFREGMNGPPFGGVLTEAESDLLEGLKLLALQRNEPEAWAKLQPARDGGNIYTSVYESKTKGVVYVEMELFEEKTDMTLYSDIKVHERLAIEGVSAGFIRSERYLLHPSNQYKSLIWLESGERGSVLFTIGSGDERATKADLIGIARSLLPRS</sequence>
<keyword evidence="3" id="KW-1185">Reference proteome</keyword>
<evidence type="ECO:0000256" key="1">
    <source>
        <dbReference type="SAM" id="Phobius"/>
    </source>
</evidence>
<accession>A0A927CKW4</accession>
<dbReference type="RefSeq" id="WP_190862430.1">
    <property type="nucleotide sequence ID" value="NZ_JACXIY010000017.1"/>
</dbReference>
<protein>
    <recommendedName>
        <fullName evidence="4">DUF4367 domain-containing protein</fullName>
    </recommendedName>
</protein>
<dbReference type="EMBL" id="JACXIY010000017">
    <property type="protein sequence ID" value="MBD2869924.1"/>
    <property type="molecule type" value="Genomic_DNA"/>
</dbReference>
<comment type="caution">
    <text evidence="2">The sequence shown here is derived from an EMBL/GenBank/DDBJ whole genome shotgun (WGS) entry which is preliminary data.</text>
</comment>
<evidence type="ECO:0000313" key="2">
    <source>
        <dbReference type="EMBL" id="MBD2869924.1"/>
    </source>
</evidence>
<proteinExistence type="predicted"/>